<dbReference type="CDD" id="cd00200">
    <property type="entry name" value="WD40"/>
    <property type="match status" value="1"/>
</dbReference>
<feature type="domain" description="Cytochrome c" evidence="11">
    <location>
        <begin position="321"/>
        <end position="422"/>
    </location>
</feature>
<dbReference type="InterPro" id="IPR009056">
    <property type="entry name" value="Cyt_c-like_dom"/>
</dbReference>
<keyword evidence="13" id="KW-1185">Reference proteome</keyword>
<dbReference type="Gene3D" id="2.130.10.10">
    <property type="entry name" value="YVTN repeat-like/Quinoprotein amine dehydrogenase"/>
    <property type="match status" value="3"/>
</dbReference>
<evidence type="ECO:0000256" key="2">
    <source>
        <dbReference type="ARBA" id="ARBA00022574"/>
    </source>
</evidence>
<evidence type="ECO:0000256" key="9">
    <source>
        <dbReference type="PROSITE-ProRule" id="PRU00433"/>
    </source>
</evidence>
<keyword evidence="3 9" id="KW-0349">Heme</keyword>
<dbReference type="Pfam" id="PF00034">
    <property type="entry name" value="Cytochrom_C"/>
    <property type="match status" value="1"/>
</dbReference>
<dbReference type="Proteomes" id="UP000199664">
    <property type="component" value="Unassembled WGS sequence"/>
</dbReference>
<feature type="repeat" description="WD" evidence="8">
    <location>
        <begin position="146"/>
        <end position="176"/>
    </location>
</feature>
<evidence type="ECO:0000256" key="7">
    <source>
        <dbReference type="ARBA" id="ARBA00023004"/>
    </source>
</evidence>
<feature type="signal peptide" evidence="10">
    <location>
        <begin position="1"/>
        <end position="19"/>
    </location>
</feature>
<dbReference type="GO" id="GO:0046872">
    <property type="term" value="F:metal ion binding"/>
    <property type="evidence" value="ECO:0007669"/>
    <property type="project" value="UniProtKB-KW"/>
</dbReference>
<keyword evidence="1" id="KW-0813">Transport</keyword>
<dbReference type="Pfam" id="PF00400">
    <property type="entry name" value="WD40"/>
    <property type="match status" value="4"/>
</dbReference>
<dbReference type="PRINTS" id="PR00604">
    <property type="entry name" value="CYTCHRMECIAB"/>
</dbReference>
<evidence type="ECO:0000256" key="6">
    <source>
        <dbReference type="ARBA" id="ARBA00022982"/>
    </source>
</evidence>
<evidence type="ECO:0000313" key="13">
    <source>
        <dbReference type="Proteomes" id="UP000199664"/>
    </source>
</evidence>
<evidence type="ECO:0000256" key="3">
    <source>
        <dbReference type="ARBA" id="ARBA00022617"/>
    </source>
</evidence>
<keyword evidence="4 9" id="KW-0479">Metal-binding</keyword>
<dbReference type="SMART" id="SM00320">
    <property type="entry name" value="WD40"/>
    <property type="match status" value="7"/>
</dbReference>
<dbReference type="OrthoDB" id="9805828at2"/>
<dbReference type="InterPro" id="IPR036322">
    <property type="entry name" value="WD40_repeat_dom_sf"/>
</dbReference>
<dbReference type="PROSITE" id="PS00678">
    <property type="entry name" value="WD_REPEATS_1"/>
    <property type="match status" value="1"/>
</dbReference>
<evidence type="ECO:0000259" key="11">
    <source>
        <dbReference type="PROSITE" id="PS51007"/>
    </source>
</evidence>
<dbReference type="RefSeq" id="WP_091831995.1">
    <property type="nucleotide sequence ID" value="NZ_FOAN01000002.1"/>
</dbReference>
<evidence type="ECO:0000256" key="1">
    <source>
        <dbReference type="ARBA" id="ARBA00022448"/>
    </source>
</evidence>
<evidence type="ECO:0000256" key="10">
    <source>
        <dbReference type="SAM" id="SignalP"/>
    </source>
</evidence>
<dbReference type="PROSITE" id="PS51007">
    <property type="entry name" value="CYTC"/>
    <property type="match status" value="1"/>
</dbReference>
<evidence type="ECO:0000313" key="12">
    <source>
        <dbReference type="EMBL" id="SEL06298.1"/>
    </source>
</evidence>
<gene>
    <name evidence="12" type="ORF">SAMN04515666_102724</name>
</gene>
<name>A0A1H7M5T0_9HYPH</name>
<evidence type="ECO:0000256" key="4">
    <source>
        <dbReference type="ARBA" id="ARBA00022723"/>
    </source>
</evidence>
<reference evidence="13" key="1">
    <citation type="submission" date="2016-10" db="EMBL/GenBank/DDBJ databases">
        <authorList>
            <person name="Varghese N."/>
            <person name="Submissions S."/>
        </authorList>
    </citation>
    <scope>NUCLEOTIDE SEQUENCE [LARGE SCALE GENOMIC DNA]</scope>
    <source>
        <strain evidence="13">LMG 26383,CCUG 61248,R- 45681</strain>
    </source>
</reference>
<dbReference type="STRING" id="1036779.SAMN04515666_102724"/>
<keyword evidence="6" id="KW-0249">Electron transport</keyword>
<accession>A0A1H7M5T0</accession>
<evidence type="ECO:0000256" key="8">
    <source>
        <dbReference type="PROSITE-ProRule" id="PRU00221"/>
    </source>
</evidence>
<evidence type="ECO:0000256" key="5">
    <source>
        <dbReference type="ARBA" id="ARBA00022737"/>
    </source>
</evidence>
<dbReference type="InterPro" id="IPR036909">
    <property type="entry name" value="Cyt_c-like_dom_sf"/>
</dbReference>
<dbReference type="InterPro" id="IPR019775">
    <property type="entry name" value="WD40_repeat_CS"/>
</dbReference>
<keyword evidence="2 8" id="KW-0853">WD repeat</keyword>
<dbReference type="PROSITE" id="PS50082">
    <property type="entry name" value="WD_REPEATS_2"/>
    <property type="match status" value="4"/>
</dbReference>
<dbReference type="GO" id="GO:0009055">
    <property type="term" value="F:electron transfer activity"/>
    <property type="evidence" value="ECO:0007669"/>
    <property type="project" value="InterPro"/>
</dbReference>
<keyword evidence="7 9" id="KW-0408">Iron</keyword>
<dbReference type="SUPFAM" id="SSF50978">
    <property type="entry name" value="WD40 repeat-like"/>
    <property type="match status" value="1"/>
</dbReference>
<dbReference type="InterPro" id="IPR015943">
    <property type="entry name" value="WD40/YVTN_repeat-like_dom_sf"/>
</dbReference>
<dbReference type="PANTHER" id="PTHR19879">
    <property type="entry name" value="TRANSCRIPTION INITIATION FACTOR TFIID"/>
    <property type="match status" value="1"/>
</dbReference>
<dbReference type="InterPro" id="IPR002327">
    <property type="entry name" value="Cyt_c_1A/1B"/>
</dbReference>
<sequence>MIRIVLALFALAFGSHVFAQELRGHGGPVRAAAVSADGTVALTGSFDQSAILWDLSRGSAIRVLRFHQGAVNAAVAVKGLGFATGGEDGRIGLWRGDAAEPAKVIEGHKGPVAALAISPEGGHLASASWDGTVRVAALADGTARVLEGHQGPVNGVAFAPGGMVVSSGYDASLRFWPADGGAPLIVTAPAPLNGVVAAPDGEIAVAAADGRLRLFGSDGTRRAEIAVGDTPLIALAISPDGATIAVGGLRGQVALIDRKMRTIRATLVGPGLPVWSLAFLPDGKQLLSGGADRLVRRWNAVTGEHVGAVVPRAGEDALAAFQGERGAQLFRACAACHTLTPADGNRAGPTLHGIFGRRIATAPGYTYSDALKGMDIVWSKETVARLFEIGPNTYTPGTKMPEQTIGAAEDRQALVDWLEKVTR</sequence>
<feature type="repeat" description="WD" evidence="8">
    <location>
        <begin position="105"/>
        <end position="135"/>
    </location>
</feature>
<dbReference type="GO" id="GO:0020037">
    <property type="term" value="F:heme binding"/>
    <property type="evidence" value="ECO:0007669"/>
    <property type="project" value="InterPro"/>
</dbReference>
<feature type="repeat" description="WD" evidence="8">
    <location>
        <begin position="267"/>
        <end position="308"/>
    </location>
</feature>
<keyword evidence="5" id="KW-0677">Repeat</keyword>
<feature type="chain" id="PRO_5011457240" evidence="10">
    <location>
        <begin position="20"/>
        <end position="423"/>
    </location>
</feature>
<dbReference type="PROSITE" id="PS50294">
    <property type="entry name" value="WD_REPEATS_REGION"/>
    <property type="match status" value="4"/>
</dbReference>
<proteinExistence type="predicted"/>
<organism evidence="12 13">
    <name type="scientific">Bosea lupini</name>
    <dbReference type="NCBI Taxonomy" id="1036779"/>
    <lineage>
        <taxon>Bacteria</taxon>
        <taxon>Pseudomonadati</taxon>
        <taxon>Pseudomonadota</taxon>
        <taxon>Alphaproteobacteria</taxon>
        <taxon>Hyphomicrobiales</taxon>
        <taxon>Boseaceae</taxon>
        <taxon>Bosea</taxon>
    </lineage>
</organism>
<keyword evidence="10" id="KW-0732">Signal</keyword>
<dbReference type="Gene3D" id="1.10.760.10">
    <property type="entry name" value="Cytochrome c-like domain"/>
    <property type="match status" value="1"/>
</dbReference>
<dbReference type="SUPFAM" id="SSF46626">
    <property type="entry name" value="Cytochrome c"/>
    <property type="match status" value="1"/>
</dbReference>
<dbReference type="PANTHER" id="PTHR19879:SF9">
    <property type="entry name" value="TRANSCRIPTION INITIATION FACTOR TFIID SUBUNIT 5"/>
    <property type="match status" value="1"/>
</dbReference>
<dbReference type="AlphaFoldDB" id="A0A1H7M5T0"/>
<dbReference type="EMBL" id="FOAN01000002">
    <property type="protein sequence ID" value="SEL06298.1"/>
    <property type="molecule type" value="Genomic_DNA"/>
</dbReference>
<feature type="repeat" description="WD" evidence="8">
    <location>
        <begin position="22"/>
        <end position="63"/>
    </location>
</feature>
<dbReference type="InterPro" id="IPR001680">
    <property type="entry name" value="WD40_rpt"/>
</dbReference>
<protein>
    <submittedName>
        <fullName evidence="12">WD-40 repeat-containing protein</fullName>
    </submittedName>
</protein>